<evidence type="ECO:0000313" key="2">
    <source>
        <dbReference type="EMBL" id="GAL20878.1"/>
    </source>
</evidence>
<name>A0A090S255_9VIBR</name>
<reference evidence="2 3" key="2">
    <citation type="submission" date="2014-09" db="EMBL/GenBank/DDBJ databases">
        <authorList>
            <consortium name="NBRP consortium"/>
            <person name="Sawabe T."/>
            <person name="Meirelles P."/>
            <person name="Nakanishi M."/>
            <person name="Sayaka M."/>
            <person name="Hattori M."/>
            <person name="Ohkuma M."/>
        </authorList>
    </citation>
    <scope>NUCLEOTIDE SEQUENCE [LARGE SCALE GENOMIC DNA]</scope>
    <source>
        <strain evidence="3">JCM19235</strain>
    </source>
</reference>
<sequence length="173" mass="19164">MNKSELNDRLVVEMQAETSACFSRFGTIVAIGESNVTVRVDFDGNPFQSPISARLGRSFRRSEIELAIDNKLSCRIDFINGDVSLPIVTDIFFSLLDDNDSLTLRAKRLVIEAEEELVIKSGETQTRLSGRDGRVTTKGKYVTSQAEKAQKIQGGTIASTNAISVFNYYELKS</sequence>
<dbReference type="Pfam" id="PF20093">
    <property type="entry name" value="DUF6484"/>
    <property type="match status" value="1"/>
</dbReference>
<dbReference type="EMBL" id="BBMR01000007">
    <property type="protein sequence ID" value="GAL20878.1"/>
    <property type="molecule type" value="Genomic_DNA"/>
</dbReference>
<dbReference type="STRING" id="990268.JCM19235_153"/>
<dbReference type="OrthoDB" id="5871922at2"/>
<reference evidence="2 3" key="1">
    <citation type="submission" date="2014-09" db="EMBL/GenBank/DDBJ databases">
        <title>Vibrio maritimus JCM 19235. (C45) whole genome shotgun sequence.</title>
        <authorList>
            <person name="Sawabe T."/>
            <person name="Meirelles P."/>
            <person name="Nakanishi M."/>
            <person name="Sayaka M."/>
            <person name="Hattori M."/>
            <person name="Ohkuma M."/>
        </authorList>
    </citation>
    <scope>NUCLEOTIDE SEQUENCE [LARGE SCALE GENOMIC DNA]</scope>
    <source>
        <strain evidence="3">JCM19235</strain>
    </source>
</reference>
<proteinExistence type="predicted"/>
<organism evidence="2 3">
    <name type="scientific">Vibrio maritimus</name>
    <dbReference type="NCBI Taxonomy" id="990268"/>
    <lineage>
        <taxon>Bacteria</taxon>
        <taxon>Pseudomonadati</taxon>
        <taxon>Pseudomonadota</taxon>
        <taxon>Gammaproteobacteria</taxon>
        <taxon>Vibrionales</taxon>
        <taxon>Vibrionaceae</taxon>
        <taxon>Vibrio</taxon>
    </lineage>
</organism>
<accession>A0A090S255</accession>
<dbReference type="Proteomes" id="UP000029228">
    <property type="component" value="Unassembled WGS sequence"/>
</dbReference>
<protein>
    <recommendedName>
        <fullName evidence="1">DUF6484 domain-containing protein</fullName>
    </recommendedName>
</protein>
<evidence type="ECO:0000313" key="3">
    <source>
        <dbReference type="Proteomes" id="UP000029228"/>
    </source>
</evidence>
<gene>
    <name evidence="2" type="ORF">JCM19235_153</name>
</gene>
<evidence type="ECO:0000259" key="1">
    <source>
        <dbReference type="Pfam" id="PF20093"/>
    </source>
</evidence>
<keyword evidence="3" id="KW-1185">Reference proteome</keyword>
<dbReference type="AlphaFoldDB" id="A0A090S255"/>
<feature type="domain" description="DUF6484" evidence="1">
    <location>
        <begin position="26"/>
        <end position="89"/>
    </location>
</feature>
<comment type="caution">
    <text evidence="2">The sequence shown here is derived from an EMBL/GenBank/DDBJ whole genome shotgun (WGS) entry which is preliminary data.</text>
</comment>
<dbReference type="InterPro" id="IPR045506">
    <property type="entry name" value="DUF6484"/>
</dbReference>